<keyword evidence="2" id="KW-0436">Ligase</keyword>
<accession>A0A4R5AS12</accession>
<organism evidence="2 3">
    <name type="scientific">Actinomadura darangshiensis</name>
    <dbReference type="NCBI Taxonomy" id="705336"/>
    <lineage>
        <taxon>Bacteria</taxon>
        <taxon>Bacillati</taxon>
        <taxon>Actinomycetota</taxon>
        <taxon>Actinomycetes</taxon>
        <taxon>Streptosporangiales</taxon>
        <taxon>Thermomonosporaceae</taxon>
        <taxon>Actinomadura</taxon>
    </lineage>
</organism>
<dbReference type="AlphaFoldDB" id="A0A4R5AS12"/>
<dbReference type="EMBL" id="SMKY01000160">
    <property type="protein sequence ID" value="TDD75055.1"/>
    <property type="molecule type" value="Genomic_DNA"/>
</dbReference>
<dbReference type="Proteomes" id="UP000295578">
    <property type="component" value="Unassembled WGS sequence"/>
</dbReference>
<dbReference type="InterPro" id="IPR000873">
    <property type="entry name" value="AMP-dep_synth/lig_dom"/>
</dbReference>
<evidence type="ECO:0000313" key="2">
    <source>
        <dbReference type="EMBL" id="TDD75055.1"/>
    </source>
</evidence>
<dbReference type="PANTHER" id="PTHR43767">
    <property type="entry name" value="LONG-CHAIN-FATTY-ACID--COA LIGASE"/>
    <property type="match status" value="1"/>
</dbReference>
<dbReference type="OrthoDB" id="3420833at2"/>
<feature type="domain" description="AMP-dependent synthetase/ligase" evidence="1">
    <location>
        <begin position="39"/>
        <end position="141"/>
    </location>
</feature>
<dbReference type="InterPro" id="IPR042099">
    <property type="entry name" value="ANL_N_sf"/>
</dbReference>
<evidence type="ECO:0000313" key="3">
    <source>
        <dbReference type="Proteomes" id="UP000295578"/>
    </source>
</evidence>
<proteinExistence type="predicted"/>
<dbReference type="Pfam" id="PF00501">
    <property type="entry name" value="AMP-binding"/>
    <property type="match status" value="1"/>
</dbReference>
<reference evidence="2 3" key="1">
    <citation type="submission" date="2019-03" db="EMBL/GenBank/DDBJ databases">
        <title>Draft genome sequences of novel Actinobacteria.</title>
        <authorList>
            <person name="Sahin N."/>
            <person name="Ay H."/>
            <person name="Saygin H."/>
        </authorList>
    </citation>
    <scope>NUCLEOTIDE SEQUENCE [LARGE SCALE GENOMIC DNA]</scope>
    <source>
        <strain evidence="2 3">DSM 45941</strain>
    </source>
</reference>
<keyword evidence="3" id="KW-1185">Reference proteome</keyword>
<dbReference type="GO" id="GO:0016874">
    <property type="term" value="F:ligase activity"/>
    <property type="evidence" value="ECO:0007669"/>
    <property type="project" value="UniProtKB-KW"/>
</dbReference>
<dbReference type="Gene3D" id="3.40.50.12780">
    <property type="entry name" value="N-terminal domain of ligase-like"/>
    <property type="match status" value="1"/>
</dbReference>
<protein>
    <submittedName>
        <fullName evidence="2">Long-chain fatty acid--CoA ligase</fullName>
    </submittedName>
</protein>
<gene>
    <name evidence="2" type="ORF">E1293_28795</name>
</gene>
<dbReference type="InterPro" id="IPR050237">
    <property type="entry name" value="ATP-dep_AMP-bd_enzyme"/>
</dbReference>
<name>A0A4R5AS12_9ACTN</name>
<dbReference type="SUPFAM" id="SSF56801">
    <property type="entry name" value="Acetyl-CoA synthetase-like"/>
    <property type="match status" value="1"/>
</dbReference>
<sequence>MWRRVRGAYFRSMPEGSTVVRDATITEVVVDAAASFTGRHANRAALVDPGRELGHAAFADTVPAAANGLRRHGVRPGDVGAIHVTGVCDLALAVHAVTAAGAVPALLPSGAAPAELAALMNETGARFLLAGEDTAARSLAATEHAYVRQVFAFGDVPGTTPFSRLLEPGATEPGAHPDPLRDPALRLPAPSADMTHADRLADLYRLGGALTLSAGDVLAVCGRDLSAPTWIGMADLCLTQGATMVGVPGPDVADLLETILRHRATAAVVTPAKLRAIAFDQGRIPVPGLRLLVTGAPSAEAVRACHTRHNWTVAPLS</sequence>
<evidence type="ECO:0000259" key="1">
    <source>
        <dbReference type="Pfam" id="PF00501"/>
    </source>
</evidence>
<dbReference type="PANTHER" id="PTHR43767:SF1">
    <property type="entry name" value="NONRIBOSOMAL PEPTIDE SYNTHASE PES1 (EUROFUNG)-RELATED"/>
    <property type="match status" value="1"/>
</dbReference>
<comment type="caution">
    <text evidence="2">The sequence shown here is derived from an EMBL/GenBank/DDBJ whole genome shotgun (WGS) entry which is preliminary data.</text>
</comment>